<sequence>MTRSEQQEAGVTDAETGVVVVERDGEIAVVRLDRPDRLNAFTVQMCHELIAAFDECDADDRVRAVVLTGTGRAFCAGADLVDGGATFGQAPDSDTGQAPDSDTGQAPADTGGLVALRIYRCTKPVIAAINGPAAGVGVTMTLPADIRIAADTARFGFVFTRRGIVPEACSTWFLPRVVGISTAAEWTLGGRMVPAAEALERGLVRELVPADRVLTRAIELARDMVTGTAPVSVALTRAMLYHMLGAPGPEIPHRAESLGVYLRGRSADAREGVESFLAKRDPVFPDLVSDGLPDLFGSPAGPAADGADTR</sequence>
<feature type="region of interest" description="Disordered" evidence="2">
    <location>
        <begin position="86"/>
        <end position="107"/>
    </location>
</feature>
<comment type="similarity">
    <text evidence="1">Belongs to the enoyl-CoA hydratase/isomerase family.</text>
</comment>
<dbReference type="PANTHER" id="PTHR43684:SF4">
    <property type="entry name" value="ENOYL-COA HYDRATASE_ISOMERASE FAMILY PROTEIN (AFU_ORTHOLOGUE AFUA_1G01890)"/>
    <property type="match status" value="1"/>
</dbReference>
<dbReference type="InterPro" id="IPR029045">
    <property type="entry name" value="ClpP/crotonase-like_dom_sf"/>
</dbReference>
<feature type="compositionally biased region" description="Polar residues" evidence="2">
    <location>
        <begin position="92"/>
        <end position="104"/>
    </location>
</feature>
<evidence type="ECO:0000256" key="2">
    <source>
        <dbReference type="SAM" id="MobiDB-lite"/>
    </source>
</evidence>
<protein>
    <submittedName>
        <fullName evidence="3">Enoyl-CoA hydratase/isomerase family protein</fullName>
    </submittedName>
</protein>
<dbReference type="EMBL" id="CP079105">
    <property type="protein sequence ID" value="QXQ14353.1"/>
    <property type="molecule type" value="Genomic_DNA"/>
</dbReference>
<dbReference type="RefSeq" id="WP_066466813.1">
    <property type="nucleotide sequence ID" value="NZ_CBCRUZ010000003.1"/>
</dbReference>
<evidence type="ECO:0000313" key="3">
    <source>
        <dbReference type="EMBL" id="QXQ14353.1"/>
    </source>
</evidence>
<dbReference type="Pfam" id="PF00378">
    <property type="entry name" value="ECH_1"/>
    <property type="match status" value="1"/>
</dbReference>
<dbReference type="PANTHER" id="PTHR43684">
    <property type="match status" value="1"/>
</dbReference>
<dbReference type="Gene3D" id="1.10.12.10">
    <property type="entry name" value="Lyase 2-enoyl-coa Hydratase, Chain A, domain 2"/>
    <property type="match status" value="1"/>
</dbReference>
<organism evidence="3 4">
    <name type="scientific">Skermania pinensis</name>
    <dbReference type="NCBI Taxonomy" id="39122"/>
    <lineage>
        <taxon>Bacteria</taxon>
        <taxon>Bacillati</taxon>
        <taxon>Actinomycetota</taxon>
        <taxon>Actinomycetes</taxon>
        <taxon>Mycobacteriales</taxon>
        <taxon>Gordoniaceae</taxon>
        <taxon>Skermania</taxon>
    </lineage>
</organism>
<dbReference type="CDD" id="cd06558">
    <property type="entry name" value="crotonase-like"/>
    <property type="match status" value="1"/>
</dbReference>
<accession>A0ABX8S9A9</accession>
<dbReference type="InterPro" id="IPR014748">
    <property type="entry name" value="Enoyl-CoA_hydra_C"/>
</dbReference>
<dbReference type="Gene3D" id="3.90.226.10">
    <property type="entry name" value="2-enoyl-CoA Hydratase, Chain A, domain 1"/>
    <property type="match status" value="1"/>
</dbReference>
<proteinExistence type="inferred from homology"/>
<gene>
    <name evidence="3" type="ORF">KV203_02715</name>
</gene>
<dbReference type="InterPro" id="IPR051053">
    <property type="entry name" value="ECH/Chromodomain_protein"/>
</dbReference>
<keyword evidence="4" id="KW-1185">Reference proteome</keyword>
<reference evidence="3" key="1">
    <citation type="submission" date="2021-07" db="EMBL/GenBank/DDBJ databases">
        <title>Candidatus Kaistella beijingensis sp. nov. isolated from a municipal wastewater treatment plant is involved in sludge foaming.</title>
        <authorList>
            <person name="Song Y."/>
            <person name="Liu S.-J."/>
        </authorList>
    </citation>
    <scope>NUCLEOTIDE SEQUENCE</scope>
    <source>
        <strain evidence="3">DSM 43998</strain>
    </source>
</reference>
<name>A0ABX8S9A9_9ACTN</name>
<dbReference type="SUPFAM" id="SSF52096">
    <property type="entry name" value="ClpP/crotonase"/>
    <property type="match status" value="1"/>
</dbReference>
<evidence type="ECO:0000313" key="4">
    <source>
        <dbReference type="Proteomes" id="UP000887023"/>
    </source>
</evidence>
<dbReference type="InterPro" id="IPR001753">
    <property type="entry name" value="Enoyl-CoA_hydra/iso"/>
</dbReference>
<dbReference type="NCBIfam" id="NF006109">
    <property type="entry name" value="PRK08260.1"/>
    <property type="match status" value="1"/>
</dbReference>
<dbReference type="Proteomes" id="UP000887023">
    <property type="component" value="Chromosome"/>
</dbReference>
<evidence type="ECO:0000256" key="1">
    <source>
        <dbReference type="ARBA" id="ARBA00005254"/>
    </source>
</evidence>